<dbReference type="InterPro" id="IPR014756">
    <property type="entry name" value="Ig_E-set"/>
</dbReference>
<evidence type="ECO:0000256" key="3">
    <source>
        <dbReference type="ARBA" id="ARBA00022723"/>
    </source>
</evidence>
<proteinExistence type="predicted"/>
<dbReference type="Proteomes" id="UP000184139">
    <property type="component" value="Unassembled WGS sequence"/>
</dbReference>
<dbReference type="Pfam" id="PF00174">
    <property type="entry name" value="Oxidored_molyb"/>
    <property type="match status" value="1"/>
</dbReference>
<accession>A0A1M5YJ69</accession>
<feature type="domain" description="Moybdenum cofactor oxidoreductase dimerisation" evidence="6">
    <location>
        <begin position="229"/>
        <end position="335"/>
    </location>
</feature>
<dbReference type="Gene3D" id="3.90.420.10">
    <property type="entry name" value="Oxidoreductase, molybdopterin-binding domain"/>
    <property type="match status" value="1"/>
</dbReference>
<dbReference type="InterPro" id="IPR000572">
    <property type="entry name" value="OxRdtase_Mopterin-bd_dom"/>
</dbReference>
<dbReference type="STRING" id="1121409.SAMN02745124_04085"/>
<dbReference type="PANTHER" id="PTHR19372">
    <property type="entry name" value="SULFITE REDUCTASE"/>
    <property type="match status" value="1"/>
</dbReference>
<dbReference type="GO" id="GO:0008482">
    <property type="term" value="F:sulfite oxidase activity"/>
    <property type="evidence" value="ECO:0007669"/>
    <property type="project" value="TreeGrafter"/>
</dbReference>
<dbReference type="CDD" id="cd02110">
    <property type="entry name" value="SO_family_Moco_dimer"/>
    <property type="match status" value="1"/>
</dbReference>
<dbReference type="Gene3D" id="2.60.40.650">
    <property type="match status" value="1"/>
</dbReference>
<protein>
    <submittedName>
        <fullName evidence="7">Mo-co oxidoreductase dimerisation domain-containing protein</fullName>
    </submittedName>
</protein>
<dbReference type="GO" id="GO:0006790">
    <property type="term" value="P:sulfur compound metabolic process"/>
    <property type="evidence" value="ECO:0007669"/>
    <property type="project" value="TreeGrafter"/>
</dbReference>
<keyword evidence="3" id="KW-0479">Metal-binding</keyword>
<evidence type="ECO:0000313" key="8">
    <source>
        <dbReference type="Proteomes" id="UP000184139"/>
    </source>
</evidence>
<dbReference type="GO" id="GO:0043546">
    <property type="term" value="F:molybdopterin cofactor binding"/>
    <property type="evidence" value="ECO:0007669"/>
    <property type="project" value="TreeGrafter"/>
</dbReference>
<dbReference type="PRINTS" id="PR00407">
    <property type="entry name" value="EUMOPTERIN"/>
</dbReference>
<dbReference type="GO" id="GO:0030151">
    <property type="term" value="F:molybdenum ion binding"/>
    <property type="evidence" value="ECO:0007669"/>
    <property type="project" value="InterPro"/>
</dbReference>
<dbReference type="OrthoDB" id="9778777at2"/>
<keyword evidence="8" id="KW-1185">Reference proteome</keyword>
<organism evidence="7 8">
    <name type="scientific">Desulfofustis glycolicus DSM 9705</name>
    <dbReference type="NCBI Taxonomy" id="1121409"/>
    <lineage>
        <taxon>Bacteria</taxon>
        <taxon>Pseudomonadati</taxon>
        <taxon>Thermodesulfobacteriota</taxon>
        <taxon>Desulfobulbia</taxon>
        <taxon>Desulfobulbales</taxon>
        <taxon>Desulfocapsaceae</taxon>
        <taxon>Desulfofustis</taxon>
    </lineage>
</organism>
<dbReference type="SUPFAM" id="SSF56524">
    <property type="entry name" value="Oxidoreductase molybdopterin-binding domain"/>
    <property type="match status" value="1"/>
</dbReference>
<evidence type="ECO:0000313" key="7">
    <source>
        <dbReference type="EMBL" id="SHI11919.1"/>
    </source>
</evidence>
<evidence type="ECO:0000256" key="1">
    <source>
        <dbReference type="ARBA" id="ARBA00001924"/>
    </source>
</evidence>
<dbReference type="InterPro" id="IPR036374">
    <property type="entry name" value="OxRdtase_Mopterin-bd_sf"/>
</dbReference>
<evidence type="ECO:0000256" key="2">
    <source>
        <dbReference type="ARBA" id="ARBA00022505"/>
    </source>
</evidence>
<dbReference type="Pfam" id="PF03404">
    <property type="entry name" value="Mo-co_dimer"/>
    <property type="match status" value="1"/>
</dbReference>
<evidence type="ECO:0000259" key="5">
    <source>
        <dbReference type="Pfam" id="PF00174"/>
    </source>
</evidence>
<comment type="cofactor">
    <cofactor evidence="1">
        <name>Mo-molybdopterin</name>
        <dbReference type="ChEBI" id="CHEBI:71302"/>
    </cofactor>
</comment>
<evidence type="ECO:0000256" key="4">
    <source>
        <dbReference type="ARBA" id="ARBA00023002"/>
    </source>
</evidence>
<dbReference type="GO" id="GO:0020037">
    <property type="term" value="F:heme binding"/>
    <property type="evidence" value="ECO:0007669"/>
    <property type="project" value="TreeGrafter"/>
</dbReference>
<dbReference type="PANTHER" id="PTHR19372:SF7">
    <property type="entry name" value="SULFITE OXIDASE, MITOCHONDRIAL"/>
    <property type="match status" value="1"/>
</dbReference>
<dbReference type="AlphaFoldDB" id="A0A1M5YJ69"/>
<reference evidence="7 8" key="1">
    <citation type="submission" date="2016-11" db="EMBL/GenBank/DDBJ databases">
        <authorList>
            <person name="Jaros S."/>
            <person name="Januszkiewicz K."/>
            <person name="Wedrychowicz H."/>
        </authorList>
    </citation>
    <scope>NUCLEOTIDE SEQUENCE [LARGE SCALE GENOMIC DNA]</scope>
    <source>
        <strain evidence="7 8">DSM 9705</strain>
    </source>
</reference>
<gene>
    <name evidence="7" type="ORF">SAMN02745124_04085</name>
</gene>
<evidence type="ECO:0000259" key="6">
    <source>
        <dbReference type="Pfam" id="PF03404"/>
    </source>
</evidence>
<dbReference type="EMBL" id="FQXS01000039">
    <property type="protein sequence ID" value="SHI11919.1"/>
    <property type="molecule type" value="Genomic_DNA"/>
</dbReference>
<dbReference type="RefSeq" id="WP_073379040.1">
    <property type="nucleotide sequence ID" value="NZ_FQXS01000039.1"/>
</dbReference>
<dbReference type="InterPro" id="IPR005066">
    <property type="entry name" value="MoCF_OxRdtse_dimer"/>
</dbReference>
<keyword evidence="4" id="KW-0560">Oxidoreductase</keyword>
<feature type="domain" description="Oxidoreductase molybdopterin-binding" evidence="5">
    <location>
        <begin position="45"/>
        <end position="208"/>
    </location>
</feature>
<sequence>MKVNMRIMSPKPLNAETPVANLQSWITSNAAFFKRNQEVIMTDPVALETWQLSITGLVEKNLELSFDDILAIPKIEVANTMECSGNGRSLLQQKASGNPWTIGGVGNAVWGGIYLRDVLARAGVLPEARHVSFEGMDNPDSKSPTKFIRSIPLEKAMDSTILAYEMNGEPLPLEHGYPLRALALGWTGANCVKWLGTITLLDRPATGFFMDKVYRVFQKGEEPQSGEVVTALSLKSIITSPELGDTLPAGTVVIRGAAFAGEGEVTRVEVSVDNGASWNDALFVGPHERYAWRRWEYPWQAAKPGEYTIMARATDERGTVQPLTASWNVLGYGNNGSREHGVTITIV</sequence>
<dbReference type="SUPFAM" id="SSF81296">
    <property type="entry name" value="E set domains"/>
    <property type="match status" value="1"/>
</dbReference>
<name>A0A1M5YJ69_9BACT</name>
<dbReference type="InterPro" id="IPR008335">
    <property type="entry name" value="Mopterin_OxRdtase_euk"/>
</dbReference>
<keyword evidence="2" id="KW-0500">Molybdenum</keyword>